<gene>
    <name evidence="2" type="ORF">OP10G_3925</name>
</gene>
<keyword evidence="3" id="KW-1185">Reference proteome</keyword>
<reference evidence="2 3" key="1">
    <citation type="journal article" date="2014" name="PLoS ONE">
        <title>The first complete genome sequence of the class fimbriimonadia in the phylum armatimonadetes.</title>
        <authorList>
            <person name="Hu Z.Y."/>
            <person name="Wang Y.Z."/>
            <person name="Im W.T."/>
            <person name="Wang S.Y."/>
            <person name="Zhao G.P."/>
            <person name="Zheng H.J."/>
            <person name="Quan Z.X."/>
        </authorList>
    </citation>
    <scope>NUCLEOTIDE SEQUENCE [LARGE SCALE GENOMIC DNA]</scope>
    <source>
        <strain evidence="2">Gsoil 348</strain>
    </source>
</reference>
<dbReference type="EMBL" id="CP007139">
    <property type="protein sequence ID" value="AIE87293.1"/>
    <property type="molecule type" value="Genomic_DNA"/>
</dbReference>
<dbReference type="KEGG" id="fgi:OP10G_3925"/>
<dbReference type="RefSeq" id="WP_025228798.1">
    <property type="nucleotide sequence ID" value="NZ_CP007139.1"/>
</dbReference>
<dbReference type="Proteomes" id="UP000027982">
    <property type="component" value="Chromosome"/>
</dbReference>
<proteinExistence type="predicted"/>
<evidence type="ECO:0000256" key="1">
    <source>
        <dbReference type="SAM" id="SignalP"/>
    </source>
</evidence>
<feature type="chain" id="PRO_5001654282" description="Lipid/polyisoprenoid-binding YceI-like domain-containing protein" evidence="1">
    <location>
        <begin position="19"/>
        <end position="237"/>
    </location>
</feature>
<protein>
    <recommendedName>
        <fullName evidence="4">Lipid/polyisoprenoid-binding YceI-like domain-containing protein</fullName>
    </recommendedName>
</protein>
<dbReference type="AlphaFoldDB" id="A0A068NUS4"/>
<dbReference type="STRING" id="661478.OP10G_3925"/>
<dbReference type="HOGENOM" id="CLU_1169275_0_0_0"/>
<keyword evidence="1" id="KW-0732">Signal</keyword>
<evidence type="ECO:0000313" key="2">
    <source>
        <dbReference type="EMBL" id="AIE87293.1"/>
    </source>
</evidence>
<accession>A0A068NUS4</accession>
<sequence length="237" mass="26074">MKPASALLLLSATFCTFAGVPQEEPSYSLTWKPFLGQTLTYETKISIDSGGKTIEITGIATGKVTKIRTNGDYTVETLRTGGKVIVDREAHEAPDDTEPEIAEYTAKGERIDKKEEGEQAQGNMLRAILSPTEFVPPEKPVKKGDKWVRKIKADEAQSLRAAEIEYEVKGLGKIGVYDVVEVEFKYAHRGDPKPAKVTGSFAFDLKDMSLVKSELTSLDAKMGEEGRATIKAEMIRK</sequence>
<evidence type="ECO:0000313" key="3">
    <source>
        <dbReference type="Proteomes" id="UP000027982"/>
    </source>
</evidence>
<name>A0A068NUS4_FIMGI</name>
<feature type="signal peptide" evidence="1">
    <location>
        <begin position="1"/>
        <end position="18"/>
    </location>
</feature>
<organism evidence="2 3">
    <name type="scientific">Fimbriimonas ginsengisoli Gsoil 348</name>
    <dbReference type="NCBI Taxonomy" id="661478"/>
    <lineage>
        <taxon>Bacteria</taxon>
        <taxon>Bacillati</taxon>
        <taxon>Armatimonadota</taxon>
        <taxon>Fimbriimonadia</taxon>
        <taxon>Fimbriimonadales</taxon>
        <taxon>Fimbriimonadaceae</taxon>
        <taxon>Fimbriimonas</taxon>
    </lineage>
</organism>
<evidence type="ECO:0008006" key="4">
    <source>
        <dbReference type="Google" id="ProtNLM"/>
    </source>
</evidence>